<evidence type="ECO:0000313" key="3">
    <source>
        <dbReference type="Proteomes" id="UP000198983"/>
    </source>
</evidence>
<gene>
    <name evidence="2" type="ORF">SAMN04489717_0657</name>
</gene>
<proteinExistence type="predicted"/>
<dbReference type="Proteomes" id="UP000198983">
    <property type="component" value="Chromosome I"/>
</dbReference>
<dbReference type="AlphaFoldDB" id="A0A1H1M5A9"/>
<reference evidence="2 3" key="1">
    <citation type="submission" date="2016-10" db="EMBL/GenBank/DDBJ databases">
        <authorList>
            <person name="de Groot N.N."/>
        </authorList>
    </citation>
    <scope>NUCLEOTIDE SEQUENCE [LARGE SCALE GENOMIC DNA]</scope>
    <source>
        <strain evidence="2 3">DSM 22024</strain>
    </source>
</reference>
<dbReference type="InterPro" id="IPR017853">
    <property type="entry name" value="GH"/>
</dbReference>
<dbReference type="InterPro" id="IPR025277">
    <property type="entry name" value="Apiosidase-like_cat_dom"/>
</dbReference>
<dbReference type="Pfam" id="PF13204">
    <property type="entry name" value="Apiosidase"/>
    <property type="match status" value="1"/>
</dbReference>
<dbReference type="OrthoDB" id="8108447at2"/>
<dbReference type="PANTHER" id="PTHR37836">
    <property type="entry name" value="LMO1036 PROTEIN"/>
    <property type="match status" value="1"/>
</dbReference>
<accession>A0A1H1M5A9</accession>
<name>A0A1H1M5A9_9ACTN</name>
<dbReference type="SUPFAM" id="SSF51445">
    <property type="entry name" value="(Trans)glycosidases"/>
    <property type="match status" value="1"/>
</dbReference>
<dbReference type="Gene3D" id="3.20.20.80">
    <property type="entry name" value="Glycosidases"/>
    <property type="match status" value="1"/>
</dbReference>
<dbReference type="RefSeq" id="WP_092650426.1">
    <property type="nucleotide sequence ID" value="NZ_LT629732.1"/>
</dbReference>
<protein>
    <recommendedName>
        <fullName evidence="1">Apiosidase-like catalytic domain-containing protein</fullName>
    </recommendedName>
</protein>
<dbReference type="EMBL" id="LT629732">
    <property type="protein sequence ID" value="SDR81229.1"/>
    <property type="molecule type" value="Genomic_DNA"/>
</dbReference>
<dbReference type="PANTHER" id="PTHR37836:SF3">
    <property type="entry name" value="ENDOGLUCANASE"/>
    <property type="match status" value="1"/>
</dbReference>
<keyword evidence="3" id="KW-1185">Reference proteome</keyword>
<evidence type="ECO:0000313" key="2">
    <source>
        <dbReference type="EMBL" id="SDR81229.1"/>
    </source>
</evidence>
<organism evidence="2 3">
    <name type="scientific">Actinopolymorpha singaporensis</name>
    <dbReference type="NCBI Taxonomy" id="117157"/>
    <lineage>
        <taxon>Bacteria</taxon>
        <taxon>Bacillati</taxon>
        <taxon>Actinomycetota</taxon>
        <taxon>Actinomycetes</taxon>
        <taxon>Propionibacteriales</taxon>
        <taxon>Actinopolymorphaceae</taxon>
        <taxon>Actinopolymorpha</taxon>
    </lineage>
</organism>
<feature type="domain" description="Apiosidase-like catalytic" evidence="1">
    <location>
        <begin position="16"/>
        <end position="334"/>
    </location>
</feature>
<evidence type="ECO:0000259" key="1">
    <source>
        <dbReference type="Pfam" id="PF13204"/>
    </source>
</evidence>
<sequence>MSRLTVDPSGTHLRLGEAFFPLVMDTAWSSFADPGEEEWRSYLATRRLQGFTCVAVSVLPILHDRDERAGSREPFALDGAGHPDFGRPDEGYFAQAREFTRIAHEEYGLRLLLVVLWNNYVPGTWAAARTPYAVMPDRHRRAYVERVARTFGDLEPVIAVGGDDNYRVPEANSAYVEAAAHLRETAPRCLLTTHSAPHADLPDDLADALDFFCHQSGHDVRNVDLAWQQAVPYLARSPRKPLLAAEPAYEQHGRVNGHGRWSRDDVRRASWTSVLAGAAAGIGYGAHGMWMWHSPSARFTSGGASLEPYPWPTALGFPGALDISLMARLFVDHRLYRLTPAQELLADGAGEVLRLGASPERDLLVLYLPYSRDAEVLFDLRGHRLTGWDLAERAPVTVDPVFGNGRTRLRQLPSLSDQLVVAERTR</sequence>
<dbReference type="STRING" id="117157.SAMN04489717_0657"/>